<organism evidence="2 3">
    <name type="scientific">Thalassobacillus devorans</name>
    <dbReference type="NCBI Taxonomy" id="279813"/>
    <lineage>
        <taxon>Bacteria</taxon>
        <taxon>Bacillati</taxon>
        <taxon>Bacillota</taxon>
        <taxon>Bacilli</taxon>
        <taxon>Bacillales</taxon>
        <taxon>Bacillaceae</taxon>
        <taxon>Thalassobacillus</taxon>
    </lineage>
</organism>
<feature type="transmembrane region" description="Helical" evidence="1">
    <location>
        <begin position="67"/>
        <end position="89"/>
    </location>
</feature>
<evidence type="ECO:0000313" key="3">
    <source>
        <dbReference type="Proteomes" id="UP000619534"/>
    </source>
</evidence>
<comment type="caution">
    <text evidence="2">The sequence shown here is derived from an EMBL/GenBank/DDBJ whole genome shotgun (WGS) entry which is preliminary data.</text>
</comment>
<feature type="transmembrane region" description="Helical" evidence="1">
    <location>
        <begin position="37"/>
        <end position="55"/>
    </location>
</feature>
<keyword evidence="1" id="KW-0812">Transmembrane</keyword>
<evidence type="ECO:0008006" key="4">
    <source>
        <dbReference type="Google" id="ProtNLM"/>
    </source>
</evidence>
<accession>A0ABQ1PGW8</accession>
<proteinExistence type="predicted"/>
<reference evidence="3" key="1">
    <citation type="journal article" date="2019" name="Int. J. Syst. Evol. Microbiol.">
        <title>The Global Catalogue of Microorganisms (GCM) 10K type strain sequencing project: providing services to taxonomists for standard genome sequencing and annotation.</title>
        <authorList>
            <consortium name="The Broad Institute Genomics Platform"/>
            <consortium name="The Broad Institute Genome Sequencing Center for Infectious Disease"/>
            <person name="Wu L."/>
            <person name="Ma J."/>
        </authorList>
    </citation>
    <scope>NUCLEOTIDE SEQUENCE [LARGE SCALE GENOMIC DNA]</scope>
    <source>
        <strain evidence="3">CCM 7282</strain>
    </source>
</reference>
<protein>
    <recommendedName>
        <fullName evidence="4">Cytochrome-c oxidase</fullName>
    </recommendedName>
</protein>
<keyword evidence="1" id="KW-1133">Transmembrane helix</keyword>
<evidence type="ECO:0000313" key="2">
    <source>
        <dbReference type="EMBL" id="GGC96915.1"/>
    </source>
</evidence>
<keyword evidence="1" id="KW-0472">Membrane</keyword>
<dbReference type="Proteomes" id="UP000619534">
    <property type="component" value="Unassembled WGS sequence"/>
</dbReference>
<name>A0ABQ1PGW8_9BACI</name>
<feature type="transmembrane region" description="Helical" evidence="1">
    <location>
        <begin position="101"/>
        <end position="124"/>
    </location>
</feature>
<dbReference type="EMBL" id="BMCJ01000005">
    <property type="protein sequence ID" value="GGC96915.1"/>
    <property type="molecule type" value="Genomic_DNA"/>
</dbReference>
<dbReference type="RefSeq" id="WP_062442829.1">
    <property type="nucleotide sequence ID" value="NZ_BMCJ01000005.1"/>
</dbReference>
<keyword evidence="3" id="KW-1185">Reference proteome</keyword>
<gene>
    <name evidence="2" type="ORF">GCM10007216_29650</name>
</gene>
<feature type="transmembrane region" description="Helical" evidence="1">
    <location>
        <begin position="12"/>
        <end position="31"/>
    </location>
</feature>
<evidence type="ECO:0000256" key="1">
    <source>
        <dbReference type="SAM" id="Phobius"/>
    </source>
</evidence>
<sequence length="133" mass="14796">MDRTRFLIRVSAIYAVIGAFIGSHMAGAGGYEFRAVHAHILVVGWLSLFAFAIYYKVFPIPRKSALAAFQVWTAFVGSIGLTAGMWLYYVKPVEGMDTFNLIFFIVGGSVLMISFIVFAIMTFIQGEYISEDN</sequence>